<dbReference type="GO" id="GO:0005829">
    <property type="term" value="C:cytosol"/>
    <property type="evidence" value="ECO:0007669"/>
    <property type="project" value="TreeGrafter"/>
</dbReference>
<evidence type="ECO:0000256" key="2">
    <source>
        <dbReference type="ARBA" id="ARBA00006486"/>
    </source>
</evidence>
<dbReference type="Pfam" id="PF24877">
    <property type="entry name" value="ILV_EDD_C"/>
    <property type="match status" value="1"/>
</dbReference>
<keyword evidence="10 15" id="KW-0100">Branched-chain amino acid biosynthesis</keyword>
<reference evidence="18 19" key="1">
    <citation type="journal article" date="2015" name="Nat. Commun.">
        <title>Production of butyrate from lysine and the Amadori product fructoselysine by a human gut commensal.</title>
        <authorList>
            <person name="Bui T.P."/>
            <person name="Ritari J."/>
            <person name="Boeren S."/>
            <person name="de Waard P."/>
            <person name="Plugge C.M."/>
            <person name="de Vos W.M."/>
        </authorList>
    </citation>
    <scope>NUCLEOTIDE SEQUENCE [LARGE SCALE GENOMIC DNA]</scope>
    <source>
        <strain evidence="18 19">AF211</strain>
    </source>
</reference>
<evidence type="ECO:0000256" key="11">
    <source>
        <dbReference type="ARBA" id="ARBA00029304"/>
    </source>
</evidence>
<comment type="similarity">
    <text evidence="2 15">Belongs to the IlvD/Edd family.</text>
</comment>
<feature type="binding site" evidence="15">
    <location>
        <position position="447"/>
    </location>
    <ligand>
        <name>Mg(2+)</name>
        <dbReference type="ChEBI" id="CHEBI:18420"/>
    </ligand>
</feature>
<dbReference type="GO" id="GO:0009099">
    <property type="term" value="P:L-valine biosynthetic process"/>
    <property type="evidence" value="ECO:0007669"/>
    <property type="project" value="UniProtKB-UniRule"/>
</dbReference>
<feature type="binding site" evidence="15">
    <location>
        <position position="81"/>
    </location>
    <ligand>
        <name>Mg(2+)</name>
        <dbReference type="ChEBI" id="CHEBI:18420"/>
    </ligand>
</feature>
<dbReference type="InterPro" id="IPR056740">
    <property type="entry name" value="ILV_EDD_C"/>
</dbReference>
<feature type="binding site" description="via carbamate group" evidence="15">
    <location>
        <position position="124"/>
    </location>
    <ligand>
        <name>Mg(2+)</name>
        <dbReference type="ChEBI" id="CHEBI:18420"/>
    </ligand>
</feature>
<evidence type="ECO:0000256" key="3">
    <source>
        <dbReference type="ARBA" id="ARBA00022605"/>
    </source>
</evidence>
<evidence type="ECO:0000256" key="12">
    <source>
        <dbReference type="ARBA" id="ARBA00029436"/>
    </source>
</evidence>
<dbReference type="GO" id="GO:0051537">
    <property type="term" value="F:2 iron, 2 sulfur cluster binding"/>
    <property type="evidence" value="ECO:0007669"/>
    <property type="project" value="UniProtKB-UniRule"/>
</dbReference>
<dbReference type="HAMAP" id="MF_00012">
    <property type="entry name" value="IlvD"/>
    <property type="match status" value="1"/>
</dbReference>
<comment type="function">
    <text evidence="15">Functions in the biosynthesis of branched-chain amino acids. Catalyzes the dehydration of (2R,3R)-2,3-dihydroxy-3-methylpentanoate (2,3-dihydroxy-3-methylvalerate) into 2-oxo-3-methylpentanoate (2-oxo-3-methylvalerate) and of (2R)-2,3-dihydroxy-3-methylbutanoate (2,3-dihydroxyisovalerate) into 2-oxo-3-methylbutanoate (2-oxoisovalerate), the penultimate precursor to L-isoleucine and L-valine, respectively.</text>
</comment>
<comment type="pathway">
    <text evidence="13 15">Amino-acid biosynthesis; L-isoleucine biosynthesis; L-isoleucine from 2-oxobutanoate: step 3/4.</text>
</comment>
<dbReference type="Proteomes" id="UP000064844">
    <property type="component" value="Chromosome"/>
</dbReference>
<dbReference type="SUPFAM" id="SSF52016">
    <property type="entry name" value="LeuD/IlvD-like"/>
    <property type="match status" value="1"/>
</dbReference>
<dbReference type="PANTHER" id="PTHR43661">
    <property type="entry name" value="D-XYLONATE DEHYDRATASE"/>
    <property type="match status" value="1"/>
</dbReference>
<feature type="domain" description="Dihydroxy-acid/6-phosphogluconate dehydratase N-terminal" evidence="16">
    <location>
        <begin position="34"/>
        <end position="353"/>
    </location>
</feature>
<dbReference type="RefSeq" id="WP_058117317.1">
    <property type="nucleotide sequence ID" value="NZ_CP011307.1"/>
</dbReference>
<accession>A0A0S2W251</accession>
<evidence type="ECO:0000256" key="10">
    <source>
        <dbReference type="ARBA" id="ARBA00023304"/>
    </source>
</evidence>
<evidence type="ECO:0000256" key="1">
    <source>
        <dbReference type="ARBA" id="ARBA00001946"/>
    </source>
</evidence>
<dbReference type="eggNOG" id="COG0129">
    <property type="taxonomic scope" value="Bacteria"/>
</dbReference>
<gene>
    <name evidence="15" type="primary">ilvD</name>
    <name evidence="18" type="ORF">IB211_01039</name>
</gene>
<dbReference type="EMBL" id="CP011307">
    <property type="protein sequence ID" value="ALP93432.1"/>
    <property type="molecule type" value="Genomic_DNA"/>
</dbReference>
<dbReference type="NCBIfam" id="TIGR00110">
    <property type="entry name" value="ilvD"/>
    <property type="match status" value="1"/>
</dbReference>
<comment type="catalytic activity">
    <reaction evidence="11">
        <text>(2R)-2,3-dihydroxy-3-methylbutanoate = 3-methyl-2-oxobutanoate + H2O</text>
        <dbReference type="Rhea" id="RHEA:24809"/>
        <dbReference type="ChEBI" id="CHEBI:11851"/>
        <dbReference type="ChEBI" id="CHEBI:15377"/>
        <dbReference type="ChEBI" id="CHEBI:49072"/>
        <dbReference type="EC" id="4.2.1.9"/>
    </reaction>
    <physiologicalReaction direction="left-to-right" evidence="11">
        <dbReference type="Rhea" id="RHEA:24810"/>
    </physiologicalReaction>
</comment>
<evidence type="ECO:0000313" key="19">
    <source>
        <dbReference type="Proteomes" id="UP000064844"/>
    </source>
</evidence>
<dbReference type="PATRIC" id="fig|1297617.4.peg.1059"/>
<dbReference type="UniPathway" id="UPA00047">
    <property type="reaction ID" value="UER00057"/>
</dbReference>
<comment type="cofactor">
    <cofactor evidence="1 15">
        <name>Mg(2+)</name>
        <dbReference type="ChEBI" id="CHEBI:18420"/>
    </cofactor>
</comment>
<evidence type="ECO:0000256" key="9">
    <source>
        <dbReference type="ARBA" id="ARBA00023239"/>
    </source>
</evidence>
<reference evidence="19" key="2">
    <citation type="submission" date="2015-04" db="EMBL/GenBank/DDBJ databases">
        <title>A butyrogenic pathway from the amino acid lysine in a human gut commensal.</title>
        <authorList>
            <person name="de Vos W.M."/>
            <person name="Bui N.T.P."/>
            <person name="Plugge C.M."/>
            <person name="Ritari J."/>
        </authorList>
    </citation>
    <scope>NUCLEOTIDE SEQUENCE [LARGE SCALE GENOMIC DNA]</scope>
    <source>
        <strain evidence="19">AF211</strain>
    </source>
</reference>
<comment type="cofactor">
    <cofactor evidence="15">
        <name>[2Fe-2S] cluster</name>
        <dbReference type="ChEBI" id="CHEBI:190135"/>
    </cofactor>
    <text evidence="15">Binds 1 [2Fe-2S] cluster per subunit. This cluster acts as a Lewis acid cofactor.</text>
</comment>
<comment type="caution">
    <text evidence="15">Lacks conserved residue(s) required for the propagation of feature annotation.</text>
</comment>
<dbReference type="InterPro" id="IPR004404">
    <property type="entry name" value="DihydroxyA_deHydtase"/>
</dbReference>
<evidence type="ECO:0000259" key="17">
    <source>
        <dbReference type="Pfam" id="PF24877"/>
    </source>
</evidence>
<evidence type="ECO:0000256" key="4">
    <source>
        <dbReference type="ARBA" id="ARBA00022714"/>
    </source>
</evidence>
<dbReference type="AlphaFoldDB" id="A0A0S2W251"/>
<evidence type="ECO:0000256" key="15">
    <source>
        <dbReference type="HAMAP-Rule" id="MF_00012"/>
    </source>
</evidence>
<dbReference type="InterPro" id="IPR020558">
    <property type="entry name" value="DiOHA_6PGluconate_deHydtase_CS"/>
</dbReference>
<evidence type="ECO:0000256" key="5">
    <source>
        <dbReference type="ARBA" id="ARBA00022723"/>
    </source>
</evidence>
<keyword evidence="8 15" id="KW-0411">Iron-sulfur</keyword>
<dbReference type="PROSITE" id="PS00886">
    <property type="entry name" value="ILVD_EDD_1"/>
    <property type="match status" value="1"/>
</dbReference>
<dbReference type="KEGG" id="ibu:IB211_01039"/>
<evidence type="ECO:0000313" key="18">
    <source>
        <dbReference type="EMBL" id="ALP93432.1"/>
    </source>
</evidence>
<dbReference type="GO" id="GO:0009097">
    <property type="term" value="P:isoleucine biosynthetic process"/>
    <property type="evidence" value="ECO:0007669"/>
    <property type="project" value="UniProtKB-UniRule"/>
</dbReference>
<dbReference type="UniPathway" id="UPA00049">
    <property type="reaction ID" value="UER00061"/>
</dbReference>
<feature type="active site" description="Proton acceptor" evidence="15">
    <location>
        <position position="473"/>
    </location>
</feature>
<evidence type="ECO:0000256" key="14">
    <source>
        <dbReference type="ARBA" id="ARBA00029490"/>
    </source>
</evidence>
<keyword evidence="9 15" id="KW-0456">Lyase</keyword>
<dbReference type="STRING" id="1297617.IB211_01039"/>
<evidence type="ECO:0000256" key="13">
    <source>
        <dbReference type="ARBA" id="ARBA00029437"/>
    </source>
</evidence>
<comment type="pathway">
    <text evidence="12 15">Amino-acid biosynthesis; L-valine biosynthesis; L-valine from pyruvate: step 3/4.</text>
</comment>
<dbReference type="InterPro" id="IPR037237">
    <property type="entry name" value="IlvD/EDD_N"/>
</dbReference>
<feature type="domain" description="Dihydroxy-acid/6-phosphogluconate dehydratase C-terminal" evidence="17">
    <location>
        <begin position="363"/>
        <end position="554"/>
    </location>
</feature>
<sequence>MQGSKSCPHKEGPNRVSTRGLMKAAGFTSEEIAQPFVGIACSWTDAFPGHNRLNQLAEDVARGVIARGGTPMIFHTIAICDGYCGSTEGAKYSLPSREVICDSIECEAAAHGFDAMVFVAACDKIVPGMLMAAARLNLPSVMVTGGPMLPGRVPGEEALQNLSTIAQHAGRFSRGEISAERLMEYEDHCMPGSGCCAGMYTANSMGCMAEVLGLALPGNGTIPAVYAERNRLAKEAGRQVMALWRRQLLPSDILTEASFQNAITMDLLIGCSTNTLLHLPAIAHEVGIRITPDDFEEKGSKVPVVCSLAPGGADHIVDLYEAGGVQALMKEGIEGGLLDGGVMTVTGKTAGENTASAVVWNEKVIRPLDRPRLPNGGLCILRGNLAPEGAVIKAAALKAEDRRFTGRARVFDSEAAGRTAVLNGEIHEGEVIVIRYEGPKGAPGMPEMARLITLIQSSGLGERVPLLTDGRFSGITRGGCIGHICPEAAAGGPIALVEDGDIIDYDIDQRRLSLLVEDAVLEERRKRWSCPPPKVTRGYLARYARQVTSAAEGAVLR</sequence>
<dbReference type="InterPro" id="IPR042096">
    <property type="entry name" value="Dihydro-acid_dehy_C"/>
</dbReference>
<evidence type="ECO:0000259" key="16">
    <source>
        <dbReference type="Pfam" id="PF00920"/>
    </source>
</evidence>
<evidence type="ECO:0000256" key="7">
    <source>
        <dbReference type="ARBA" id="ARBA00023004"/>
    </source>
</evidence>
<comment type="catalytic activity">
    <reaction evidence="15">
        <text>(2R,3R)-2,3-dihydroxy-3-methylpentanoate = (S)-3-methyl-2-oxopentanoate + H2O</text>
        <dbReference type="Rhea" id="RHEA:27694"/>
        <dbReference type="ChEBI" id="CHEBI:15377"/>
        <dbReference type="ChEBI" id="CHEBI:35146"/>
        <dbReference type="ChEBI" id="CHEBI:49258"/>
        <dbReference type="EC" id="4.2.1.9"/>
    </reaction>
</comment>
<dbReference type="SUPFAM" id="SSF143975">
    <property type="entry name" value="IlvD/EDD N-terminal domain-like"/>
    <property type="match status" value="1"/>
</dbReference>
<evidence type="ECO:0000256" key="8">
    <source>
        <dbReference type="ARBA" id="ARBA00023014"/>
    </source>
</evidence>
<comment type="subunit">
    <text evidence="15">Homodimer.</text>
</comment>
<dbReference type="PANTHER" id="PTHR43661:SF3">
    <property type="entry name" value="D-XYLONATE DEHYDRATASE YAGF-RELATED"/>
    <property type="match status" value="1"/>
</dbReference>
<dbReference type="InterPro" id="IPR000581">
    <property type="entry name" value="ILV_EDD_N"/>
</dbReference>
<keyword evidence="4 15" id="KW-0001">2Fe-2S</keyword>
<name>A0A0S2W251_9FIRM</name>
<dbReference type="NCBIfam" id="NF002068">
    <property type="entry name" value="PRK00911.1"/>
    <property type="match status" value="1"/>
</dbReference>
<dbReference type="FunFam" id="3.50.30.80:FF:000001">
    <property type="entry name" value="Dihydroxy-acid dehydratase"/>
    <property type="match status" value="1"/>
</dbReference>
<keyword evidence="3 15" id="KW-0028">Amino-acid biosynthesis</keyword>
<dbReference type="GO" id="GO:0004160">
    <property type="term" value="F:dihydroxy-acid dehydratase activity"/>
    <property type="evidence" value="ECO:0007669"/>
    <property type="project" value="UniProtKB-UniRule"/>
</dbReference>
<keyword evidence="5 15" id="KW-0479">Metal-binding</keyword>
<keyword evidence="19" id="KW-1185">Reference proteome</keyword>
<dbReference type="Gene3D" id="3.50.30.80">
    <property type="entry name" value="IlvD/EDD C-terminal domain-like"/>
    <property type="match status" value="1"/>
</dbReference>
<proteinExistence type="inferred from homology"/>
<dbReference type="EC" id="4.2.1.9" evidence="14 15"/>
<protein>
    <recommendedName>
        <fullName evidence="14 15">Dihydroxy-acid dehydratase</fullName>
        <shortName evidence="15">DAD</shortName>
        <ecNumber evidence="14 15">4.2.1.9</ecNumber>
    </recommendedName>
</protein>
<feature type="binding site" evidence="15">
    <location>
        <position position="123"/>
    </location>
    <ligand>
        <name>Mg(2+)</name>
        <dbReference type="ChEBI" id="CHEBI:18420"/>
    </ligand>
</feature>
<evidence type="ECO:0000256" key="6">
    <source>
        <dbReference type="ARBA" id="ARBA00022842"/>
    </source>
</evidence>
<dbReference type="Pfam" id="PF00920">
    <property type="entry name" value="ILVD_EDD_N"/>
    <property type="match status" value="1"/>
</dbReference>
<feature type="modified residue" description="N6-carboxylysine" evidence="15">
    <location>
        <position position="124"/>
    </location>
</feature>
<organism evidence="18 19">
    <name type="scientific">Intestinimonas butyriciproducens</name>
    <dbReference type="NCBI Taxonomy" id="1297617"/>
    <lineage>
        <taxon>Bacteria</taxon>
        <taxon>Bacillati</taxon>
        <taxon>Bacillota</taxon>
        <taxon>Clostridia</taxon>
        <taxon>Eubacteriales</taxon>
        <taxon>Intestinimonas</taxon>
    </lineage>
</organism>
<dbReference type="GO" id="GO:0000287">
    <property type="term" value="F:magnesium ion binding"/>
    <property type="evidence" value="ECO:0007669"/>
    <property type="project" value="UniProtKB-UniRule"/>
</dbReference>
<keyword evidence="7 15" id="KW-0408">Iron</keyword>
<keyword evidence="6 15" id="KW-0460">Magnesium</keyword>